<dbReference type="Pfam" id="PF00626">
    <property type="entry name" value="Gelsolin"/>
    <property type="match status" value="1"/>
</dbReference>
<keyword evidence="3 11" id="KW-0479">Metal-binding</keyword>
<keyword evidence="7 11" id="KW-0653">Protein transport</keyword>
<dbReference type="FunFam" id="3.40.20.10:FF:000003">
    <property type="entry name" value="Protein transport protein SEC23"/>
    <property type="match status" value="1"/>
</dbReference>
<evidence type="ECO:0000259" key="13">
    <source>
        <dbReference type="Pfam" id="PF04810"/>
    </source>
</evidence>
<dbReference type="OrthoDB" id="10256289at2759"/>
<dbReference type="PANTHER" id="PTHR11141:SF0">
    <property type="entry name" value="PROTEIN TRANSPORT PROTEIN SEC23"/>
    <property type="match status" value="1"/>
</dbReference>
<dbReference type="GO" id="GO:0006886">
    <property type="term" value="P:intracellular protein transport"/>
    <property type="evidence" value="ECO:0007669"/>
    <property type="project" value="InterPro"/>
</dbReference>
<dbReference type="AlphaFoldDB" id="A0A5N5TH34"/>
<evidence type="ECO:0000256" key="5">
    <source>
        <dbReference type="ARBA" id="ARBA00022833"/>
    </source>
</evidence>
<evidence type="ECO:0000256" key="4">
    <source>
        <dbReference type="ARBA" id="ARBA00022824"/>
    </source>
</evidence>
<dbReference type="InterPro" id="IPR036180">
    <property type="entry name" value="Gelsolin-like_dom_sf"/>
</dbReference>
<keyword evidence="11" id="KW-0963">Cytoplasm</keyword>
<sequence>MYGYQAQAQAHVAYNQQTAAAAAATTTTTTTTSASASYLWSAAIYAESAATTAISTTGSRPVWCSKSSATATTTGTRSNNARLLLKHKKIRSFLSFQKGIRFSWNVWPSSRIEATRMVVPVGAIYTPLKKRDDLPPITYEPLRCTRQQCHAILNPLCQVDFRSKLWVCCFCYQRNQFPPNYSSINEQNQPAELFPNYSTIEYTVMRKQNMPPIFLFVVDTCIDEDELGSLKESITMSLSLMPPNSLIGLITFGRHVQVHVLASEGMRKQFVFPGQKDQTAKSVQEFLGVGSKAAQSQMPGAPAQPGMAVPNQPQLSNRFLQPVQSCEMALTDILADLRRDPWQVSTGKRSLRATGAALSIAIGLLEACYPNTGARILTFLGGACSHGPGMVVDDDLKNPIRSHHDIEKDNAKYMKKAVKFYEGLGKRVSDNGHVVDLYACALDQVGLHEMKYLPNNTGGNMVLGDAFNSSLFKQTFQRVFTQDDKGNLEMAFNATMEVKTSRELKIAGALGPCISANVKSPLVSEMEIGMGGTTTWKFCGINPTSTVTVFFEVTNQQGGDIPQSGRGCVQWADPQTGLLHITAGFDQEASAVLMARMAVHRAETDQDGTDVLRWIDRMLIRLCQKFGEYTPNDPNSYQFHSNFTLYPQFMFHLRRSQFIQVFNNSPDETSFYRCILNRESTTECLTMIQPVLYSYSFEGCEPVMLDTSSIQPDRILLLDTFFLVLIFLGETMAAWKKEGYHEKEEYANFKSLLEAPVEDAQDLLCNRFPIPRYVQAEQGGSQARFLLSKVNPSMTHNNTLYGGDGGAPVLTDDVSMQVFMEHLKKLAVTSNA</sequence>
<comment type="function">
    <text evidence="10 11">Component of the coat protein complex II (COPII) which promotes the formation of transport vesicles from the endoplasmic reticulum (ER). The coat has two main functions, the physical deformation of the endoplasmic reticulum membrane into vesicles and the selection of cargo molecules.</text>
</comment>
<dbReference type="GO" id="GO:0005096">
    <property type="term" value="F:GTPase activator activity"/>
    <property type="evidence" value="ECO:0007669"/>
    <property type="project" value="TreeGrafter"/>
</dbReference>
<dbReference type="InterPro" id="IPR036174">
    <property type="entry name" value="Znf_Sec23_Sec24_sf"/>
</dbReference>
<evidence type="ECO:0000256" key="2">
    <source>
        <dbReference type="ARBA" id="ARBA00022448"/>
    </source>
</evidence>
<dbReference type="InterPro" id="IPR007123">
    <property type="entry name" value="Gelsolin-like_dom"/>
</dbReference>
<dbReference type="Gene3D" id="2.60.40.1670">
    <property type="entry name" value="beta-sandwich domain of Sec23/24"/>
    <property type="match status" value="1"/>
</dbReference>
<evidence type="ECO:0000259" key="15">
    <source>
        <dbReference type="Pfam" id="PF04815"/>
    </source>
</evidence>
<evidence type="ECO:0000256" key="11">
    <source>
        <dbReference type="RuleBase" id="RU365030"/>
    </source>
</evidence>
<dbReference type="SUPFAM" id="SSF81995">
    <property type="entry name" value="beta-sandwich domain of Sec23/24"/>
    <property type="match status" value="1"/>
</dbReference>
<evidence type="ECO:0000259" key="14">
    <source>
        <dbReference type="Pfam" id="PF04811"/>
    </source>
</evidence>
<dbReference type="InterPro" id="IPR006895">
    <property type="entry name" value="Znf_Sec23_Sec24"/>
</dbReference>
<dbReference type="GO" id="GO:0090110">
    <property type="term" value="P:COPII-coated vesicle cargo loading"/>
    <property type="evidence" value="ECO:0007669"/>
    <property type="project" value="TreeGrafter"/>
</dbReference>
<dbReference type="SUPFAM" id="SSF82754">
    <property type="entry name" value="C-terminal, gelsolin-like domain of Sec23/24"/>
    <property type="match status" value="1"/>
</dbReference>
<dbReference type="Gene3D" id="3.40.20.10">
    <property type="entry name" value="Severin"/>
    <property type="match status" value="1"/>
</dbReference>
<dbReference type="Pfam" id="PF08033">
    <property type="entry name" value="Sec23_BS"/>
    <property type="match status" value="1"/>
</dbReference>
<keyword evidence="4 11" id="KW-0256">Endoplasmic reticulum</keyword>
<dbReference type="SUPFAM" id="SSF82919">
    <property type="entry name" value="Zn-finger domain of Sec23/24"/>
    <property type="match status" value="1"/>
</dbReference>
<comment type="subcellular location">
    <subcellularLocation>
        <location evidence="11">Cytoplasmic vesicle</location>
        <location evidence="11">COPII-coated vesicle membrane</location>
        <topology evidence="11">Peripheral membrane protein</topology>
        <orientation evidence="11">Cytoplasmic side</orientation>
    </subcellularLocation>
    <subcellularLocation>
        <location evidence="11">Endoplasmic reticulum membrane</location>
        <topology evidence="11">Peripheral membrane protein</topology>
        <orientation evidence="11">Cytoplasmic side</orientation>
    </subcellularLocation>
</comment>
<feature type="domain" description="Sec23/Sec24 trunk" evidence="14">
    <location>
        <begin position="210"/>
        <end position="480"/>
    </location>
</feature>
<feature type="domain" description="Gelsolin-like" evidence="12">
    <location>
        <begin position="701"/>
        <end position="786"/>
    </location>
</feature>
<dbReference type="InterPro" id="IPR037550">
    <property type="entry name" value="Sec23_C"/>
</dbReference>
<evidence type="ECO:0000256" key="3">
    <source>
        <dbReference type="ARBA" id="ARBA00022723"/>
    </source>
</evidence>
<comment type="similarity">
    <text evidence="1 11">Belongs to the SEC23/SEC24 family. SEC23 subfamily.</text>
</comment>
<dbReference type="Pfam" id="PF04811">
    <property type="entry name" value="Sec23_trunk"/>
    <property type="match status" value="1"/>
</dbReference>
<keyword evidence="5 11" id="KW-0862">Zinc</keyword>
<dbReference type="InterPro" id="IPR036175">
    <property type="entry name" value="Sec23/24_helical_dom_sf"/>
</dbReference>
<feature type="domain" description="Sec23/Sec24 helical" evidence="15">
    <location>
        <begin position="586"/>
        <end position="685"/>
    </location>
</feature>
<feature type="domain" description="Sec23/Sec24 beta-sandwich" evidence="16">
    <location>
        <begin position="491"/>
        <end position="571"/>
    </location>
</feature>
<dbReference type="Pfam" id="PF04810">
    <property type="entry name" value="zf-Sec23_Sec24"/>
    <property type="match status" value="1"/>
</dbReference>
<dbReference type="SUPFAM" id="SSF81811">
    <property type="entry name" value="Helical domain of Sec23/24"/>
    <property type="match status" value="1"/>
</dbReference>
<dbReference type="PANTHER" id="PTHR11141">
    <property type="entry name" value="PROTEIN TRANSPORT PROTEIN SEC23"/>
    <property type="match status" value="1"/>
</dbReference>
<evidence type="ECO:0000256" key="8">
    <source>
        <dbReference type="ARBA" id="ARBA00023136"/>
    </source>
</evidence>
<evidence type="ECO:0000256" key="7">
    <source>
        <dbReference type="ARBA" id="ARBA00022927"/>
    </source>
</evidence>
<dbReference type="InterPro" id="IPR036465">
    <property type="entry name" value="vWFA_dom_sf"/>
</dbReference>
<evidence type="ECO:0000256" key="9">
    <source>
        <dbReference type="ARBA" id="ARBA00023329"/>
    </source>
</evidence>
<dbReference type="FunFam" id="1.20.120.730:FF:000005">
    <property type="entry name" value="Protein transport protein SEC23"/>
    <property type="match status" value="1"/>
</dbReference>
<protein>
    <recommendedName>
        <fullName evidence="11">Protein transport protein SEC23</fullName>
    </recommendedName>
</protein>
<accession>A0A5N5TH34</accession>
<reference evidence="17 18" key="1">
    <citation type="journal article" date="2019" name="PLoS Biol.">
        <title>Sex chromosomes control vertical transmission of feminizing Wolbachia symbionts in an isopod.</title>
        <authorList>
            <person name="Becking T."/>
            <person name="Chebbi M.A."/>
            <person name="Giraud I."/>
            <person name="Moumen B."/>
            <person name="Laverre T."/>
            <person name="Caubet Y."/>
            <person name="Peccoud J."/>
            <person name="Gilbert C."/>
            <person name="Cordaux R."/>
        </authorList>
    </citation>
    <scope>NUCLEOTIDE SEQUENCE [LARGE SCALE GENOMIC DNA]</scope>
    <source>
        <strain evidence="17">ANa2</strain>
        <tissue evidence="17">Whole body excluding digestive tract and cuticle</tissue>
    </source>
</reference>
<dbReference type="Proteomes" id="UP000326759">
    <property type="component" value="Unassembled WGS sequence"/>
</dbReference>
<dbReference type="FunFam" id="2.30.30.380:FF:000001">
    <property type="entry name" value="Protein transport protein SEC23"/>
    <property type="match status" value="1"/>
</dbReference>
<dbReference type="Gene3D" id="1.20.120.730">
    <property type="entry name" value="Sec23/Sec24 helical domain"/>
    <property type="match status" value="1"/>
</dbReference>
<keyword evidence="18" id="KW-1185">Reference proteome</keyword>
<dbReference type="FunFam" id="3.40.50.410:FF:000008">
    <property type="entry name" value="Protein transport protein SEC23"/>
    <property type="match status" value="1"/>
</dbReference>
<dbReference type="CDD" id="cd11287">
    <property type="entry name" value="Sec23_C"/>
    <property type="match status" value="1"/>
</dbReference>
<dbReference type="GO" id="GO:0030127">
    <property type="term" value="C:COPII vesicle coat"/>
    <property type="evidence" value="ECO:0007669"/>
    <property type="project" value="InterPro"/>
</dbReference>
<dbReference type="Gene3D" id="3.40.50.410">
    <property type="entry name" value="von Willebrand factor, type A domain"/>
    <property type="match status" value="1"/>
</dbReference>
<dbReference type="InterPro" id="IPR006900">
    <property type="entry name" value="Sec23/24_helical_dom"/>
</dbReference>
<dbReference type="GO" id="GO:0008270">
    <property type="term" value="F:zinc ion binding"/>
    <property type="evidence" value="ECO:0007669"/>
    <property type="project" value="InterPro"/>
</dbReference>
<evidence type="ECO:0000256" key="1">
    <source>
        <dbReference type="ARBA" id="ARBA00009210"/>
    </source>
</evidence>
<gene>
    <name evidence="17" type="primary">sec23a</name>
    <name evidence="17" type="ORF">Anas_02190</name>
</gene>
<name>A0A5N5TH34_9CRUS</name>
<evidence type="ECO:0000256" key="6">
    <source>
        <dbReference type="ARBA" id="ARBA00022892"/>
    </source>
</evidence>
<dbReference type="SUPFAM" id="SSF53300">
    <property type="entry name" value="vWA-like"/>
    <property type="match status" value="1"/>
</dbReference>
<proteinExistence type="inferred from homology"/>
<dbReference type="InterPro" id="IPR029006">
    <property type="entry name" value="ADF-H/Gelsolin-like_dom_sf"/>
</dbReference>
<dbReference type="InterPro" id="IPR037364">
    <property type="entry name" value="Sec23"/>
</dbReference>
<dbReference type="Gene3D" id="2.30.30.380">
    <property type="entry name" value="Zn-finger domain of Sec23/24"/>
    <property type="match status" value="1"/>
</dbReference>
<keyword evidence="2 11" id="KW-0813">Transport</keyword>
<dbReference type="GO" id="GO:0005789">
    <property type="term" value="C:endoplasmic reticulum membrane"/>
    <property type="evidence" value="ECO:0007669"/>
    <property type="project" value="UniProtKB-SubCell"/>
</dbReference>
<evidence type="ECO:0000259" key="16">
    <source>
        <dbReference type="Pfam" id="PF08033"/>
    </source>
</evidence>
<keyword evidence="6 11" id="KW-0931">ER-Golgi transport</keyword>
<evidence type="ECO:0000256" key="10">
    <source>
        <dbReference type="ARBA" id="ARBA00025471"/>
    </source>
</evidence>
<feature type="domain" description="Zinc finger Sec23/Sec24-type" evidence="13">
    <location>
        <begin position="141"/>
        <end position="181"/>
    </location>
</feature>
<dbReference type="InterPro" id="IPR012990">
    <property type="entry name" value="Beta-sandwich_Sec23_24"/>
</dbReference>
<comment type="caution">
    <text evidence="17">The sequence shown here is derived from an EMBL/GenBank/DDBJ whole genome shotgun (WGS) entry which is preliminary data.</text>
</comment>
<keyword evidence="8 11" id="KW-0472">Membrane</keyword>
<evidence type="ECO:0000259" key="12">
    <source>
        <dbReference type="Pfam" id="PF00626"/>
    </source>
</evidence>
<dbReference type="Pfam" id="PF04815">
    <property type="entry name" value="Sec23_helical"/>
    <property type="match status" value="1"/>
</dbReference>
<keyword evidence="9 11" id="KW-0968">Cytoplasmic vesicle</keyword>
<evidence type="ECO:0000313" key="17">
    <source>
        <dbReference type="EMBL" id="KAB7505781.1"/>
    </source>
</evidence>
<organism evidence="17 18">
    <name type="scientific">Armadillidium nasatum</name>
    <dbReference type="NCBI Taxonomy" id="96803"/>
    <lineage>
        <taxon>Eukaryota</taxon>
        <taxon>Metazoa</taxon>
        <taxon>Ecdysozoa</taxon>
        <taxon>Arthropoda</taxon>
        <taxon>Crustacea</taxon>
        <taxon>Multicrustacea</taxon>
        <taxon>Malacostraca</taxon>
        <taxon>Eumalacostraca</taxon>
        <taxon>Peracarida</taxon>
        <taxon>Isopoda</taxon>
        <taxon>Oniscidea</taxon>
        <taxon>Crinocheta</taxon>
        <taxon>Armadillidiidae</taxon>
        <taxon>Armadillidium</taxon>
    </lineage>
</organism>
<evidence type="ECO:0000313" key="18">
    <source>
        <dbReference type="Proteomes" id="UP000326759"/>
    </source>
</evidence>
<dbReference type="EMBL" id="SEYY01001110">
    <property type="protein sequence ID" value="KAB7505781.1"/>
    <property type="molecule type" value="Genomic_DNA"/>
</dbReference>
<dbReference type="InterPro" id="IPR006896">
    <property type="entry name" value="Sec23/24_trunk_dom"/>
</dbReference>
<dbReference type="GO" id="GO:0070971">
    <property type="term" value="C:endoplasmic reticulum exit site"/>
    <property type="evidence" value="ECO:0007669"/>
    <property type="project" value="TreeGrafter"/>
</dbReference>